<dbReference type="Proteomes" id="UP001596507">
    <property type="component" value="Unassembled WGS sequence"/>
</dbReference>
<dbReference type="Gene3D" id="3.40.630.30">
    <property type="match status" value="1"/>
</dbReference>
<dbReference type="RefSeq" id="WP_262873950.1">
    <property type="nucleotide sequence ID" value="NZ_BAABKW010000002.1"/>
</dbReference>
<dbReference type="SUPFAM" id="SSF55729">
    <property type="entry name" value="Acyl-CoA N-acyltransferases (Nat)"/>
    <property type="match status" value="1"/>
</dbReference>
<dbReference type="PANTHER" id="PTHR37817">
    <property type="entry name" value="N-ACETYLTRANSFERASE EIS"/>
    <property type="match status" value="1"/>
</dbReference>
<dbReference type="EMBL" id="JBHTBE010000001">
    <property type="protein sequence ID" value="MFC7268746.1"/>
    <property type="molecule type" value="Genomic_DNA"/>
</dbReference>
<dbReference type="Pfam" id="PF17668">
    <property type="entry name" value="Acetyltransf_17"/>
    <property type="match status" value="1"/>
</dbReference>
<evidence type="ECO:0000259" key="2">
    <source>
        <dbReference type="Pfam" id="PF17668"/>
    </source>
</evidence>
<dbReference type="InterPro" id="IPR051554">
    <property type="entry name" value="Acetyltransferase_Eis"/>
</dbReference>
<protein>
    <submittedName>
        <fullName evidence="3">Sterol carrier protein domain-containing protein</fullName>
    </submittedName>
</protein>
<dbReference type="InterPro" id="IPR025559">
    <property type="entry name" value="Eis_dom"/>
</dbReference>
<organism evidence="3 4">
    <name type="scientific">Microbacterium fluvii</name>
    <dbReference type="NCBI Taxonomy" id="415215"/>
    <lineage>
        <taxon>Bacteria</taxon>
        <taxon>Bacillati</taxon>
        <taxon>Actinomycetota</taxon>
        <taxon>Actinomycetes</taxon>
        <taxon>Micrococcales</taxon>
        <taxon>Microbacteriaceae</taxon>
        <taxon>Microbacterium</taxon>
    </lineage>
</organism>
<accession>A0ABW2HE03</accession>
<evidence type="ECO:0000313" key="4">
    <source>
        <dbReference type="Proteomes" id="UP001596507"/>
    </source>
</evidence>
<feature type="domain" description="Enhanced intracellular survival protein" evidence="1">
    <location>
        <begin position="135"/>
        <end position="236"/>
    </location>
</feature>
<dbReference type="InterPro" id="IPR041380">
    <property type="entry name" value="Acetyltransf_17"/>
</dbReference>
<evidence type="ECO:0000313" key="3">
    <source>
        <dbReference type="EMBL" id="MFC7268746.1"/>
    </source>
</evidence>
<dbReference type="Pfam" id="PF13530">
    <property type="entry name" value="SCP2_2"/>
    <property type="match status" value="1"/>
</dbReference>
<comment type="caution">
    <text evidence="3">The sequence shown here is derived from an EMBL/GenBank/DDBJ whole genome shotgun (WGS) entry which is preliminary data.</text>
</comment>
<reference evidence="4" key="1">
    <citation type="journal article" date="2019" name="Int. J. Syst. Evol. Microbiol.">
        <title>The Global Catalogue of Microorganisms (GCM) 10K type strain sequencing project: providing services to taxonomists for standard genome sequencing and annotation.</title>
        <authorList>
            <consortium name="The Broad Institute Genomics Platform"/>
            <consortium name="The Broad Institute Genome Sequencing Center for Infectious Disease"/>
            <person name="Wu L."/>
            <person name="Ma J."/>
        </authorList>
    </citation>
    <scope>NUCLEOTIDE SEQUENCE [LARGE SCALE GENOMIC DNA]</scope>
    <source>
        <strain evidence="4">CGMCC 1.15772</strain>
    </source>
</reference>
<dbReference type="InterPro" id="IPR016181">
    <property type="entry name" value="Acyl_CoA_acyltransferase"/>
</dbReference>
<dbReference type="Gene3D" id="3.30.1050.10">
    <property type="entry name" value="SCP2 sterol-binding domain"/>
    <property type="match status" value="1"/>
</dbReference>
<proteinExistence type="predicted"/>
<gene>
    <name evidence="3" type="ORF">ACFQRL_07235</name>
</gene>
<name>A0ABW2HE03_9MICO</name>
<dbReference type="SUPFAM" id="SSF55718">
    <property type="entry name" value="SCP-like"/>
    <property type="match status" value="1"/>
</dbReference>
<evidence type="ECO:0000259" key="1">
    <source>
        <dbReference type="Pfam" id="PF13530"/>
    </source>
</evidence>
<dbReference type="PANTHER" id="PTHR37817:SF1">
    <property type="entry name" value="N-ACETYLTRANSFERASE EIS"/>
    <property type="match status" value="1"/>
</dbReference>
<keyword evidence="4" id="KW-1185">Reference proteome</keyword>
<feature type="domain" description="Eis-like acetyltransferase" evidence="2">
    <location>
        <begin position="20"/>
        <end position="132"/>
    </location>
</feature>
<dbReference type="InterPro" id="IPR036527">
    <property type="entry name" value="SCP2_sterol-bd_dom_sf"/>
</dbReference>
<sequence length="241" mass="25796">MRCTSGCAPRAPASCRFPPGHWDGFARTRPDAEEAGKLRAVQYTDAEGAVRGVALYTLSENHDDFTKWTVEVAALMAETDDASAALWRFLLQLDLVAEVRAGELAVDEALLWMIADQRAATVTVTDHHYVRILDVPAALTARRYARPGVFALDVHDPLGIGGGRFLLRIDAEGAASVDPLTGDAPTDAVGVSLGTAELSALYLGGVSAIALAAAGRLRSDDVEATASAFSWHRAPRLSYWY</sequence>